<sequence>MLQRAASNAYSWWWASHIRTKQSKWLEQNLQDMEEKVAYTLKLIEEDGDSFAKRAEMYYKKRPELINFVEEAFRAYRALAERYDHISTELQNANTTIAAVFPEQVQFAMDDDEDDAKRGNVKKPKEIHKKNIPNVPKTPIKDLKTILTTATKKLRADKSNKRAPTVAAVKSGLSKPEGLKEIDKLQKRILGLQTEKEFVKNSYESRLAKYWEIESQIQEVQERVSRLQDEFGEGIVIEDEEARSLMAAAALKSCQETLDQLQEKQERVAKEAKVEVKKVKNARVKFESLKDEVLGNEINQRKPPAKDDSTKPPANDDSTTAVEEPERLDQEAGSAAQDTEDMKSSQENIKEQFEAGSGASLTVTEMAEKIDELVNKVVGLETAFSSQASLIQRLTIETDELQTQIQTLESEKLTLINSKIHLSNKVMETDDELHRLQEDRNNNLPGTFTEARNLDYLSDKPKDLKPEELECDKQQQIVKLSKKLEVKTLSKQDKTLLKEEESTAQVRLQEDIEGQEGAMNPNDGLKRPQSPKLSEDVDVKTSMEKDNTALVKSPKLSEELDVKTSTEKDNTSLVKSPQLFDELEVKTSMEKDNASSVKSPKLSEELDVKSSTEKDNTSPVKVHFQKEFEGCEHAANLAIDKQNNEKPDEELKVSESIQKEEKSVVNLGSLEEFKEQEEKLNHSDAPEKEMDVEADVTKGTKEHGLLTKGEVLSQPQVNHEPGNLLGQDQITQEKFDNQASPQGPQGQHKFVGVDRQGKINEEEDEPDWKHMFLNGIGNREKTLLTEYTSVLRNFKELKKKRDEKGMKTGENSSHIAGQLEELRSANAKKDEQIKSLLQKLKACSDENKHLQDQSAEPKGIVNEITRTVIEKELDILLLPVEQPQITSEIEEKFRASIDEVLEENLDFWLRFSTSFHEIQKFETEVKDLQAEVSKLQEKQKKSEGSSSIKYSIKSDGRPLYKHLREIQTELTVWMEKCALLKEELTSRFSSLCKIQEEITAALKTSAEDDELTFTSYQAAKFQGEVLNMKQENNKVADELQAGLDHVTGLQIDIDETLTLLSEEFGLSESKNASNMRLPHSDSKTRVPLRSFIFGVKQKKQRPSLLNCMHPALVKKYNGLRSGSSR</sequence>
<proteinExistence type="predicted"/>
<gene>
    <name evidence="1" type="ORF">Pint_27693</name>
</gene>
<accession>A0ACC0YRT2</accession>
<evidence type="ECO:0000313" key="2">
    <source>
        <dbReference type="Proteomes" id="UP001163603"/>
    </source>
</evidence>
<dbReference type="EMBL" id="CM047740">
    <property type="protein sequence ID" value="KAJ0040139.1"/>
    <property type="molecule type" value="Genomic_DNA"/>
</dbReference>
<comment type="caution">
    <text evidence="1">The sequence shown here is derived from an EMBL/GenBank/DDBJ whole genome shotgun (WGS) entry which is preliminary data.</text>
</comment>
<protein>
    <submittedName>
        <fullName evidence="1">Uncharacterized protein</fullName>
    </submittedName>
</protein>
<keyword evidence="2" id="KW-1185">Reference proteome</keyword>
<dbReference type="Proteomes" id="UP001163603">
    <property type="component" value="Chromosome 5"/>
</dbReference>
<name>A0ACC0YRT2_9ROSI</name>
<organism evidence="1 2">
    <name type="scientific">Pistacia integerrima</name>
    <dbReference type="NCBI Taxonomy" id="434235"/>
    <lineage>
        <taxon>Eukaryota</taxon>
        <taxon>Viridiplantae</taxon>
        <taxon>Streptophyta</taxon>
        <taxon>Embryophyta</taxon>
        <taxon>Tracheophyta</taxon>
        <taxon>Spermatophyta</taxon>
        <taxon>Magnoliopsida</taxon>
        <taxon>eudicotyledons</taxon>
        <taxon>Gunneridae</taxon>
        <taxon>Pentapetalae</taxon>
        <taxon>rosids</taxon>
        <taxon>malvids</taxon>
        <taxon>Sapindales</taxon>
        <taxon>Anacardiaceae</taxon>
        <taxon>Pistacia</taxon>
    </lineage>
</organism>
<reference evidence="2" key="1">
    <citation type="journal article" date="2023" name="G3 (Bethesda)">
        <title>Genome assembly and association tests identify interacting loci associated with vigor, precocity, and sex in interspecific pistachio rootstocks.</title>
        <authorList>
            <person name="Palmer W."/>
            <person name="Jacygrad E."/>
            <person name="Sagayaradj S."/>
            <person name="Cavanaugh K."/>
            <person name="Han R."/>
            <person name="Bertier L."/>
            <person name="Beede B."/>
            <person name="Kafkas S."/>
            <person name="Golino D."/>
            <person name="Preece J."/>
            <person name="Michelmore R."/>
        </authorList>
    </citation>
    <scope>NUCLEOTIDE SEQUENCE [LARGE SCALE GENOMIC DNA]</scope>
</reference>
<evidence type="ECO:0000313" key="1">
    <source>
        <dbReference type="EMBL" id="KAJ0040139.1"/>
    </source>
</evidence>